<proteinExistence type="predicted"/>
<dbReference type="SUPFAM" id="SSF53850">
    <property type="entry name" value="Periplasmic binding protein-like II"/>
    <property type="match status" value="1"/>
</dbReference>
<evidence type="ECO:0000313" key="2">
    <source>
        <dbReference type="Proteomes" id="UP000092461"/>
    </source>
</evidence>
<reference evidence="1" key="1">
    <citation type="submission" date="2020-05" db="UniProtKB">
        <authorList>
            <consortium name="EnsemblMetazoa"/>
        </authorList>
    </citation>
    <scope>IDENTIFICATION</scope>
    <source>
        <strain evidence="1">Jacobina</strain>
    </source>
</reference>
<evidence type="ECO:0000313" key="1">
    <source>
        <dbReference type="EnsemblMetazoa" id="LLOJ003018-PA"/>
    </source>
</evidence>
<sequence length="257" mass="29339">MRRIVDLGCQAWIVDDVRVNKFLDTYGEIVETTEQRPQRVHMIFHLNNTQEEHLHQILSHQTLEDVPNVLLVIPSTRDDDENDGESFDLVTSSFAGRFNNTHPIVLDHFGAANFARNTNLFPDKLSNLQRRNLRLALFNYKPYTTVQHVAPGSGNANAMGTDEELTLFLDGTEVLMFQEFCIRHNCTLLISEDEEGQWGVIYENRTGDGLTGAVVERRAEVSVGAIYMWRLHRGLIKYYSKVETPGTLEKHQASPPR</sequence>
<dbReference type="EnsemblMetazoa" id="LLOJ003018-RA">
    <property type="protein sequence ID" value="LLOJ003018-PA"/>
    <property type="gene ID" value="LLOJ003018"/>
</dbReference>
<dbReference type="EMBL" id="AJWK01009850">
    <property type="status" value="NOT_ANNOTATED_CDS"/>
    <property type="molecule type" value="Genomic_DNA"/>
</dbReference>
<keyword evidence="2" id="KW-1185">Reference proteome</keyword>
<dbReference type="AlphaFoldDB" id="A0A1B0CF97"/>
<dbReference type="Gene3D" id="3.40.190.10">
    <property type="entry name" value="Periplasmic binding protein-like II"/>
    <property type="match status" value="1"/>
</dbReference>
<accession>A0A1B0CF97</accession>
<name>A0A1B0CF97_LUTLO</name>
<dbReference type="VEuPathDB" id="VectorBase:LLOJ003018"/>
<dbReference type="VEuPathDB" id="VectorBase:LLONM1_010443"/>
<dbReference type="Proteomes" id="UP000092461">
    <property type="component" value="Unassembled WGS sequence"/>
</dbReference>
<protein>
    <submittedName>
        <fullName evidence="1">Uncharacterized protein</fullName>
    </submittedName>
</protein>
<organism evidence="1 2">
    <name type="scientific">Lutzomyia longipalpis</name>
    <name type="common">Sand fly</name>
    <dbReference type="NCBI Taxonomy" id="7200"/>
    <lineage>
        <taxon>Eukaryota</taxon>
        <taxon>Metazoa</taxon>
        <taxon>Ecdysozoa</taxon>
        <taxon>Arthropoda</taxon>
        <taxon>Hexapoda</taxon>
        <taxon>Insecta</taxon>
        <taxon>Pterygota</taxon>
        <taxon>Neoptera</taxon>
        <taxon>Endopterygota</taxon>
        <taxon>Diptera</taxon>
        <taxon>Nematocera</taxon>
        <taxon>Psychodoidea</taxon>
        <taxon>Psychodidae</taxon>
        <taxon>Lutzomyia</taxon>
        <taxon>Lutzomyia</taxon>
    </lineage>
</organism>